<dbReference type="GO" id="GO:0008745">
    <property type="term" value="F:N-acetylmuramoyl-L-alanine amidase activity"/>
    <property type="evidence" value="ECO:0007669"/>
    <property type="project" value="InterPro"/>
</dbReference>
<sequence>MKRIICIDPGHGEPWPGAVFGDIKESEFCLDVGNFLSRELQRRGHIVVQTRYTSSAIVPGRLTEDLTRRAEIANQIEADIFLSLHFNSHPNHEANGVETWYFKHSTKGRYLAELIQNQLIKKFKMRNRGIKGSRGLIVLKKTLMPAVLIELGFITNPRDRNIMTASVYPERVACAIADGVEIF</sequence>
<dbReference type="Pfam" id="PF01520">
    <property type="entry name" value="Amidase_3"/>
    <property type="match status" value="1"/>
</dbReference>
<dbReference type="InterPro" id="IPR002508">
    <property type="entry name" value="MurNAc-LAA_cat"/>
</dbReference>
<dbReference type="KEGG" id="aft:BBF96_03570"/>
<dbReference type="SUPFAM" id="SSF53187">
    <property type="entry name" value="Zn-dependent exopeptidases"/>
    <property type="match status" value="1"/>
</dbReference>
<gene>
    <name evidence="3" type="ORF">BBF96_03570</name>
</gene>
<evidence type="ECO:0000313" key="4">
    <source>
        <dbReference type="Proteomes" id="UP000267250"/>
    </source>
</evidence>
<dbReference type="RefSeq" id="WP_127015871.1">
    <property type="nucleotide sequence ID" value="NZ_CP016379.1"/>
</dbReference>
<proteinExistence type="predicted"/>
<dbReference type="EMBL" id="CP016379">
    <property type="protein sequence ID" value="AZR72542.1"/>
    <property type="molecule type" value="Genomic_DNA"/>
</dbReference>
<organism evidence="3 4">
    <name type="scientific">Anoxybacter fermentans</name>
    <dbReference type="NCBI Taxonomy" id="1323375"/>
    <lineage>
        <taxon>Bacteria</taxon>
        <taxon>Bacillati</taxon>
        <taxon>Bacillota</taxon>
        <taxon>Clostridia</taxon>
        <taxon>Halanaerobiales</taxon>
        <taxon>Anoxybacter</taxon>
    </lineage>
</organism>
<evidence type="ECO:0000259" key="2">
    <source>
        <dbReference type="SMART" id="SM00646"/>
    </source>
</evidence>
<protein>
    <recommendedName>
        <fullName evidence="2">MurNAc-LAA domain-containing protein</fullName>
    </recommendedName>
</protein>
<dbReference type="CDD" id="cd02696">
    <property type="entry name" value="MurNAc-LAA"/>
    <property type="match status" value="1"/>
</dbReference>
<dbReference type="AlphaFoldDB" id="A0A3S9SWB1"/>
<dbReference type="PANTHER" id="PTHR30404:SF0">
    <property type="entry name" value="N-ACETYLMURAMOYL-L-ALANINE AMIDASE AMIC"/>
    <property type="match status" value="1"/>
</dbReference>
<keyword evidence="4" id="KW-1185">Reference proteome</keyword>
<dbReference type="SMART" id="SM00646">
    <property type="entry name" value="Ami_3"/>
    <property type="match status" value="1"/>
</dbReference>
<evidence type="ECO:0000313" key="3">
    <source>
        <dbReference type="EMBL" id="AZR72542.1"/>
    </source>
</evidence>
<dbReference type="Proteomes" id="UP000267250">
    <property type="component" value="Chromosome"/>
</dbReference>
<evidence type="ECO:0000256" key="1">
    <source>
        <dbReference type="ARBA" id="ARBA00022801"/>
    </source>
</evidence>
<reference evidence="3 4" key="1">
    <citation type="submission" date="2016-07" db="EMBL/GenBank/DDBJ databases">
        <title>Genome and transcriptome analysis of iron-reducing fermentative bacteria Anoxybacter fermentans.</title>
        <authorList>
            <person name="Zeng X."/>
            <person name="Shao Z."/>
        </authorList>
    </citation>
    <scope>NUCLEOTIDE SEQUENCE [LARGE SCALE GENOMIC DNA]</scope>
    <source>
        <strain evidence="3 4">DY22613</strain>
    </source>
</reference>
<dbReference type="Gene3D" id="3.40.630.40">
    <property type="entry name" value="Zn-dependent exopeptidases"/>
    <property type="match status" value="1"/>
</dbReference>
<dbReference type="GO" id="GO:0030288">
    <property type="term" value="C:outer membrane-bounded periplasmic space"/>
    <property type="evidence" value="ECO:0007669"/>
    <property type="project" value="TreeGrafter"/>
</dbReference>
<dbReference type="OrthoDB" id="9772024at2"/>
<dbReference type="GO" id="GO:0009253">
    <property type="term" value="P:peptidoglycan catabolic process"/>
    <property type="evidence" value="ECO:0007669"/>
    <property type="project" value="InterPro"/>
</dbReference>
<keyword evidence="1" id="KW-0378">Hydrolase</keyword>
<feature type="domain" description="MurNAc-LAA" evidence="2">
    <location>
        <begin position="70"/>
        <end position="181"/>
    </location>
</feature>
<accession>A0A3S9SWB1</accession>
<dbReference type="PANTHER" id="PTHR30404">
    <property type="entry name" value="N-ACETYLMURAMOYL-L-ALANINE AMIDASE"/>
    <property type="match status" value="1"/>
</dbReference>
<dbReference type="InterPro" id="IPR050695">
    <property type="entry name" value="N-acetylmuramoyl_amidase_3"/>
</dbReference>
<name>A0A3S9SWB1_9FIRM</name>